<keyword evidence="8 22" id="KW-0444">Lipid biosynthesis</keyword>
<evidence type="ECO:0000256" key="16">
    <source>
        <dbReference type="ARBA" id="ARBA00023160"/>
    </source>
</evidence>
<dbReference type="CDD" id="cd00834">
    <property type="entry name" value="KAS_I_II"/>
    <property type="match status" value="1"/>
</dbReference>
<dbReference type="PANTHER" id="PTHR11712">
    <property type="entry name" value="POLYKETIDE SYNTHASE-RELATED"/>
    <property type="match status" value="1"/>
</dbReference>
<dbReference type="PANTHER" id="PTHR11712:SF352">
    <property type="entry name" value="3-OXOACYL-[ACYL-CARRIER-PROTEIN] SYNTHASE"/>
    <property type="match status" value="1"/>
</dbReference>
<dbReference type="Gene3D" id="3.40.47.10">
    <property type="match status" value="1"/>
</dbReference>
<keyword evidence="16 22" id="KW-0275">Fatty acid biosynthesis</keyword>
<evidence type="ECO:0000256" key="21">
    <source>
        <dbReference type="ARBA" id="ARBA00047659"/>
    </source>
</evidence>
<comment type="pathway">
    <text evidence="2 22">Lipid metabolism; fatty acid biosynthesis.</text>
</comment>
<evidence type="ECO:0000256" key="24">
    <source>
        <dbReference type="RuleBase" id="RU003694"/>
    </source>
</evidence>
<evidence type="ECO:0000256" key="5">
    <source>
        <dbReference type="ARBA" id="ARBA00014657"/>
    </source>
</evidence>
<evidence type="ECO:0000256" key="1">
    <source>
        <dbReference type="ARBA" id="ARBA00004533"/>
    </source>
</evidence>
<evidence type="ECO:0000256" key="9">
    <source>
        <dbReference type="ARBA" id="ARBA00022519"/>
    </source>
</evidence>
<dbReference type="InterPro" id="IPR014030">
    <property type="entry name" value="Ketoacyl_synth_N"/>
</dbReference>
<evidence type="ECO:0000313" key="26">
    <source>
        <dbReference type="EMBL" id="SUB56589.1"/>
    </source>
</evidence>
<proteinExistence type="inferred from homology"/>
<keyword evidence="14" id="KW-0443">Lipid metabolism</keyword>
<dbReference type="InterPro" id="IPR000794">
    <property type="entry name" value="Beta-ketoacyl_synthase"/>
</dbReference>
<comment type="catalytic activity">
    <reaction evidence="21 22">
        <text>a fatty acyl-[ACP] + malonyl-[ACP] + H(+) = a 3-oxoacyl-[ACP] + holo-[ACP] + CO2</text>
        <dbReference type="Rhea" id="RHEA:22836"/>
        <dbReference type="Rhea" id="RHEA-COMP:9623"/>
        <dbReference type="Rhea" id="RHEA-COMP:9685"/>
        <dbReference type="Rhea" id="RHEA-COMP:9916"/>
        <dbReference type="Rhea" id="RHEA-COMP:14125"/>
        <dbReference type="ChEBI" id="CHEBI:15378"/>
        <dbReference type="ChEBI" id="CHEBI:16526"/>
        <dbReference type="ChEBI" id="CHEBI:64479"/>
        <dbReference type="ChEBI" id="CHEBI:78449"/>
        <dbReference type="ChEBI" id="CHEBI:78776"/>
        <dbReference type="ChEBI" id="CHEBI:138651"/>
    </reaction>
</comment>
<dbReference type="PIRSF" id="PIRSF000447">
    <property type="entry name" value="KAS_II"/>
    <property type="match status" value="1"/>
</dbReference>
<keyword evidence="6" id="KW-0536">Nodulation</keyword>
<dbReference type="NCBIfam" id="NF005589">
    <property type="entry name" value="PRK07314.1"/>
    <property type="match status" value="1"/>
</dbReference>
<gene>
    <name evidence="26" type="primary">fabF</name>
    <name evidence="26" type="ORF">NCTC13149_00361</name>
</gene>
<keyword evidence="7" id="KW-1003">Cell membrane</keyword>
<evidence type="ECO:0000256" key="10">
    <source>
        <dbReference type="ARBA" id="ARBA00022679"/>
    </source>
</evidence>
<evidence type="ECO:0000256" key="6">
    <source>
        <dbReference type="ARBA" id="ARBA00022458"/>
    </source>
</evidence>
<evidence type="ECO:0000256" key="8">
    <source>
        <dbReference type="ARBA" id="ARBA00022516"/>
    </source>
</evidence>
<dbReference type="EC" id="2.3.1.179" evidence="4 22"/>
<keyword evidence="15" id="KW-0472">Membrane</keyword>
<dbReference type="PROSITE" id="PS52004">
    <property type="entry name" value="KS3_2"/>
    <property type="match status" value="1"/>
</dbReference>
<accession>A0A379C398</accession>
<evidence type="ECO:0000256" key="23">
    <source>
        <dbReference type="PIRSR" id="PIRSR000447-1"/>
    </source>
</evidence>
<dbReference type="NCBIfam" id="TIGR03150">
    <property type="entry name" value="fabF"/>
    <property type="match status" value="1"/>
</dbReference>
<dbReference type="Proteomes" id="UP000255517">
    <property type="component" value="Unassembled WGS sequence"/>
</dbReference>
<dbReference type="OrthoDB" id="9808669at2"/>
<keyword evidence="17 22" id="KW-0012">Acyltransferase</keyword>
<feature type="domain" description="Ketosynthase family 3 (KS3)" evidence="25">
    <location>
        <begin position="1"/>
        <end position="400"/>
    </location>
</feature>
<evidence type="ECO:0000256" key="7">
    <source>
        <dbReference type="ARBA" id="ARBA00022475"/>
    </source>
</evidence>
<dbReference type="GO" id="GO:0004315">
    <property type="term" value="F:3-oxoacyl-[acyl-carrier-protein] synthase activity"/>
    <property type="evidence" value="ECO:0007669"/>
    <property type="project" value="UniProtKB-UniRule"/>
</dbReference>
<dbReference type="AlphaFoldDB" id="A0A379C398"/>
<keyword evidence="11" id="KW-0812">Transmembrane</keyword>
<evidence type="ECO:0000256" key="11">
    <source>
        <dbReference type="ARBA" id="ARBA00022692"/>
    </source>
</evidence>
<comment type="similarity">
    <text evidence="3 22 24">Belongs to the thiolase-like superfamily. Beta-ketoacyl-ACP synthases family.</text>
</comment>
<comment type="subcellular location">
    <subcellularLocation>
        <location evidence="1">Cell inner membrane</location>
    </subcellularLocation>
</comment>
<dbReference type="GO" id="GO:0005886">
    <property type="term" value="C:plasma membrane"/>
    <property type="evidence" value="ECO:0007669"/>
    <property type="project" value="UniProtKB-SubCell"/>
</dbReference>
<dbReference type="InterPro" id="IPR014031">
    <property type="entry name" value="Ketoacyl_synth_C"/>
</dbReference>
<evidence type="ECO:0000256" key="17">
    <source>
        <dbReference type="ARBA" id="ARBA00023315"/>
    </source>
</evidence>
<comment type="function">
    <text evidence="19">Proposed to synthesize NOD factor fatty acyl chain. Involved in the synthesis of a highly unsaturated fatty acid moiety, which forms part of a lipo-oligosaccharide that is responsible for host specificity.</text>
</comment>
<dbReference type="UniPathway" id="UPA00094"/>
<evidence type="ECO:0000256" key="19">
    <source>
        <dbReference type="ARBA" id="ARBA00037576"/>
    </source>
</evidence>
<keyword evidence="9" id="KW-0997">Cell inner membrane</keyword>
<feature type="active site" description="For beta-ketoacyl synthase activity" evidence="23">
    <location>
        <position position="159"/>
    </location>
</feature>
<reference evidence="26 27" key="1">
    <citation type="submission" date="2018-06" db="EMBL/GenBank/DDBJ databases">
        <authorList>
            <consortium name="Pathogen Informatics"/>
            <person name="Doyle S."/>
        </authorList>
    </citation>
    <scope>NUCLEOTIDE SEQUENCE [LARGE SCALE GENOMIC DNA]</scope>
    <source>
        <strain evidence="26 27">NCTC13149</strain>
    </source>
</reference>
<evidence type="ECO:0000256" key="4">
    <source>
        <dbReference type="ARBA" id="ARBA00012356"/>
    </source>
</evidence>
<evidence type="ECO:0000256" key="3">
    <source>
        <dbReference type="ARBA" id="ARBA00008467"/>
    </source>
</evidence>
<protein>
    <recommendedName>
        <fullName evidence="5 22">3-oxoacyl-[acyl-carrier-protein] synthase 2</fullName>
        <ecNumber evidence="4 22">2.3.1.179</ecNumber>
    </recommendedName>
</protein>
<keyword evidence="10 22" id="KW-0808">Transferase</keyword>
<name>A0A379C398_9FIRM</name>
<keyword evidence="13" id="KW-1133">Transmembrane helix</keyword>
<evidence type="ECO:0000256" key="2">
    <source>
        <dbReference type="ARBA" id="ARBA00005194"/>
    </source>
</evidence>
<dbReference type="STRING" id="1122949.GCA_000378725_00930"/>
<evidence type="ECO:0000256" key="20">
    <source>
        <dbReference type="ARBA" id="ARBA00047318"/>
    </source>
</evidence>
<dbReference type="RefSeq" id="WP_019034736.1">
    <property type="nucleotide sequence ID" value="NZ_JASOSY010000004.1"/>
</dbReference>
<evidence type="ECO:0000259" key="25">
    <source>
        <dbReference type="PROSITE" id="PS52004"/>
    </source>
</evidence>
<dbReference type="InterPro" id="IPR020841">
    <property type="entry name" value="PKS_Beta-ketoAc_synthase_dom"/>
</dbReference>
<dbReference type="SMART" id="SM00825">
    <property type="entry name" value="PKS_KS"/>
    <property type="match status" value="1"/>
</dbReference>
<dbReference type="SUPFAM" id="SSF53901">
    <property type="entry name" value="Thiolase-like"/>
    <property type="match status" value="1"/>
</dbReference>
<dbReference type="FunFam" id="3.40.47.10:FF:000018">
    <property type="entry name" value="3-oxoacyl-[acyl-carrier-protein] synthase 2"/>
    <property type="match status" value="1"/>
</dbReference>
<evidence type="ECO:0000256" key="12">
    <source>
        <dbReference type="ARBA" id="ARBA00022832"/>
    </source>
</evidence>
<dbReference type="EMBL" id="UGSZ01000001">
    <property type="protein sequence ID" value="SUB56589.1"/>
    <property type="molecule type" value="Genomic_DNA"/>
</dbReference>
<evidence type="ECO:0000256" key="13">
    <source>
        <dbReference type="ARBA" id="ARBA00022989"/>
    </source>
</evidence>
<dbReference type="GO" id="GO:0006633">
    <property type="term" value="P:fatty acid biosynthetic process"/>
    <property type="evidence" value="ECO:0007669"/>
    <property type="project" value="UniProtKB-UniRule"/>
</dbReference>
<dbReference type="InterPro" id="IPR016039">
    <property type="entry name" value="Thiolase-like"/>
</dbReference>
<dbReference type="Pfam" id="PF02801">
    <property type="entry name" value="Ketoacyl-synt_C"/>
    <property type="match status" value="1"/>
</dbReference>
<dbReference type="InterPro" id="IPR017568">
    <property type="entry name" value="3-oxoacyl-ACP_synth-2"/>
</dbReference>
<evidence type="ECO:0000256" key="18">
    <source>
        <dbReference type="ARBA" id="ARBA00024006"/>
    </source>
</evidence>
<keyword evidence="12" id="KW-0276">Fatty acid metabolism</keyword>
<evidence type="ECO:0000313" key="27">
    <source>
        <dbReference type="Proteomes" id="UP000255517"/>
    </source>
</evidence>
<sequence>MNRVVVTGIGFISPLGNTIDKLTKNLKIGKNALNEISLFDNKNSKVKFACQADINLEDFFSKKELRRMDRVSAFGILAARDALKDSKLSKEEIKNASIIIGTGIGGLTTIEEESEKANTKGYEKISPFFIPKSIANITSAMIAIDLGIHGYSSTSVTACASSLTAILDAYRHIKDGYNNIVIVGGSEASINRLGIFGFESMKALSTSDDINRASIPFDKERQGFVMGEGAGILVLEEYEQAKKRKAKIYGEIIGAGATTDAYHITAPLESGEFAKKAMEEALASAKIDATKIEYINAHGTSTKLNDKVESKIYKELFTHANISSTKSMTGHLLGASGALEAIISLIALDNNFIPPTINYKEKDDECPININTKALDKNLTYVMTNSLGFGGHNVSVIFKKVKDEI</sequence>
<dbReference type="Pfam" id="PF00109">
    <property type="entry name" value="ketoacyl-synt"/>
    <property type="match status" value="1"/>
</dbReference>
<evidence type="ECO:0000256" key="14">
    <source>
        <dbReference type="ARBA" id="ARBA00023098"/>
    </source>
</evidence>
<comment type="catalytic activity">
    <reaction evidence="20 22">
        <text>(9Z)-hexadecenoyl-[ACP] + malonyl-[ACP] + H(+) = 3-oxo-(11Z)-octadecenoyl-[ACP] + holo-[ACP] + CO2</text>
        <dbReference type="Rhea" id="RHEA:55040"/>
        <dbReference type="Rhea" id="RHEA-COMP:9623"/>
        <dbReference type="Rhea" id="RHEA-COMP:9685"/>
        <dbReference type="Rhea" id="RHEA-COMP:10800"/>
        <dbReference type="Rhea" id="RHEA-COMP:14074"/>
        <dbReference type="ChEBI" id="CHEBI:15378"/>
        <dbReference type="ChEBI" id="CHEBI:16526"/>
        <dbReference type="ChEBI" id="CHEBI:64479"/>
        <dbReference type="ChEBI" id="CHEBI:78449"/>
        <dbReference type="ChEBI" id="CHEBI:83989"/>
        <dbReference type="ChEBI" id="CHEBI:138538"/>
        <dbReference type="EC" id="2.3.1.179"/>
    </reaction>
</comment>
<comment type="function">
    <text evidence="18 22">Involved in the type II fatty acid elongation cycle. Catalyzes the elongation of a wide range of acyl-ACP by the addition of two carbons from malonyl-ACP to an acyl acceptor. Can efficiently catalyze the conversion of palmitoleoyl-ACP (cis-hexadec-9-enoyl-ACP) to cis-vaccenoyl-ACP (cis-octadec-11-enoyl-ACP), an essential step in the thermal regulation of fatty acid composition.</text>
</comment>
<evidence type="ECO:0000256" key="22">
    <source>
        <dbReference type="PIRNR" id="PIRNR000447"/>
    </source>
</evidence>
<evidence type="ECO:0000256" key="15">
    <source>
        <dbReference type="ARBA" id="ARBA00023136"/>
    </source>
</evidence>
<organism evidence="26 27">
    <name type="scientific">Peptoniphilus lacrimalis</name>
    <dbReference type="NCBI Taxonomy" id="33031"/>
    <lineage>
        <taxon>Bacteria</taxon>
        <taxon>Bacillati</taxon>
        <taxon>Bacillota</taxon>
        <taxon>Tissierellia</taxon>
        <taxon>Tissierellales</taxon>
        <taxon>Peptoniphilaceae</taxon>
        <taxon>Peptoniphilus</taxon>
    </lineage>
</organism>